<dbReference type="Pfam" id="PF02518">
    <property type="entry name" value="HATPase_c"/>
    <property type="match status" value="1"/>
</dbReference>
<dbReference type="PROSITE" id="PS50109">
    <property type="entry name" value="HIS_KIN"/>
    <property type="match status" value="1"/>
</dbReference>
<dbReference type="GO" id="GO:0000155">
    <property type="term" value="F:phosphorelay sensor kinase activity"/>
    <property type="evidence" value="ECO:0007669"/>
    <property type="project" value="InterPro"/>
</dbReference>
<dbReference type="PIRSF" id="PIRSF037532">
    <property type="entry name" value="STHK_NtrY"/>
    <property type="match status" value="1"/>
</dbReference>
<feature type="domain" description="Histidine kinase" evidence="11">
    <location>
        <begin position="529"/>
        <end position="741"/>
    </location>
</feature>
<dbReference type="InterPro" id="IPR017232">
    <property type="entry name" value="NtrY"/>
</dbReference>
<dbReference type="Pfam" id="PF00989">
    <property type="entry name" value="PAS"/>
    <property type="match status" value="1"/>
</dbReference>
<dbReference type="Gene3D" id="1.10.287.130">
    <property type="match status" value="1"/>
</dbReference>
<dbReference type="InterPro" id="IPR003661">
    <property type="entry name" value="HisK_dim/P_dom"/>
</dbReference>
<feature type="transmembrane region" description="Helical" evidence="10">
    <location>
        <begin position="18"/>
        <end position="38"/>
    </location>
</feature>
<dbReference type="Pfam" id="PF00512">
    <property type="entry name" value="HisKA"/>
    <property type="match status" value="1"/>
</dbReference>
<evidence type="ECO:0000256" key="5">
    <source>
        <dbReference type="ARBA" id="ARBA00022679"/>
    </source>
</evidence>
<evidence type="ECO:0000313" key="15">
    <source>
        <dbReference type="EMBL" id="QCQ23192.1"/>
    </source>
</evidence>
<evidence type="ECO:0000256" key="9">
    <source>
        <dbReference type="ARBA" id="ARBA00023012"/>
    </source>
</evidence>
<evidence type="ECO:0000259" key="12">
    <source>
        <dbReference type="PROSITE" id="PS50112"/>
    </source>
</evidence>
<dbReference type="InterPro" id="IPR003594">
    <property type="entry name" value="HATPase_dom"/>
</dbReference>
<dbReference type="SMART" id="SM00388">
    <property type="entry name" value="HisKA"/>
    <property type="match status" value="1"/>
</dbReference>
<dbReference type="InterPro" id="IPR000700">
    <property type="entry name" value="PAS-assoc_C"/>
</dbReference>
<keyword evidence="7" id="KW-0418">Kinase</keyword>
<name>A0A4P8L963_9BACT</name>
<evidence type="ECO:0000256" key="6">
    <source>
        <dbReference type="ARBA" id="ARBA00022741"/>
    </source>
</evidence>
<evidence type="ECO:0000259" key="11">
    <source>
        <dbReference type="PROSITE" id="PS50109"/>
    </source>
</evidence>
<proteinExistence type="predicted"/>
<comment type="catalytic activity">
    <reaction evidence="1">
        <text>ATP + protein L-histidine = ADP + protein N-phospho-L-histidine.</text>
        <dbReference type="EC" id="2.7.13.3"/>
    </reaction>
</comment>
<dbReference type="SUPFAM" id="SSF47384">
    <property type="entry name" value="Homodimeric domain of signal transducing histidine kinase"/>
    <property type="match status" value="1"/>
</dbReference>
<dbReference type="SMART" id="SM00304">
    <property type="entry name" value="HAMP"/>
    <property type="match status" value="1"/>
</dbReference>
<evidence type="ECO:0000256" key="1">
    <source>
        <dbReference type="ARBA" id="ARBA00000085"/>
    </source>
</evidence>
<feature type="domain" description="PAS" evidence="12">
    <location>
        <begin position="398"/>
        <end position="458"/>
    </location>
</feature>
<dbReference type="GO" id="GO:0016020">
    <property type="term" value="C:membrane"/>
    <property type="evidence" value="ECO:0007669"/>
    <property type="project" value="UniProtKB-SubCell"/>
</dbReference>
<dbReference type="PROSITE" id="PS50112">
    <property type="entry name" value="PAS"/>
    <property type="match status" value="1"/>
</dbReference>
<dbReference type="Gene3D" id="3.30.450.20">
    <property type="entry name" value="PAS domain"/>
    <property type="match status" value="1"/>
</dbReference>
<sequence length="741" mass="83962">MNYPDFSTIRKRRRRERVWVAVILALLLIFGFFEGWFFQFQSDLPLVGNILLFALINLNVLLLLLLFYVLMRHIVKLIFERRRNILGHRLRTRLAIAFACLALIPTLPLFGLATQFISFSLEYWFSSQVERSLEESMLFGKQYLEEETRKLLADGDSLSVELIGVGGTAEDLARTQPDRLPDGLLERYRLSGLFVASAGGKVFWQRWDEDGPTFDAAALKAVMEEALQRELKSQLVPLEKGSEALIALREVPIATPLSDPPRLFIGLVRKLPAGVSERLNAVTSGYENYLQLKLLQEPLKTSHLITFSIITLLVIFAAIWFGLFLAKSITVPIQGLLQAMERVAQGDLNVQLDWDREDELGMLVKSFNRMVHDLRLSREQLASAYEALKAGNEELEARRRYIEIILRNIGAGVVSVDADGVVRTINKSAEAMFGFRAEEVSGRSYTDLLQPDHLEIVKAFMSASSVGRQANVEKQFQVMVGNRPLVLLIKATLLRDESGRYLGVVVVFDDLTELEKAHRMAAWREVARRIAHEIKNPLTPIQLSAQRLRRRYPELLEAKEGILDECTRTIIDQVEQMKRLVNEFSTFARLPSANPAPCHLGDLVRECLGLYRHTYGRISFDVSMAPDFPVLRLDRDQFRQVMINLLENAVQAMDGSDGRVEVRLTYDPILRIARLECADTGQGLRPEDKLRIFEPYYSTKEKGTGLGLAIVSNIVADHNGYIRVRDNQPKGTVIVIELPAV</sequence>
<dbReference type="GO" id="GO:0005524">
    <property type="term" value="F:ATP binding"/>
    <property type="evidence" value="ECO:0007669"/>
    <property type="project" value="UniProtKB-KW"/>
</dbReference>
<evidence type="ECO:0000256" key="10">
    <source>
        <dbReference type="SAM" id="Phobius"/>
    </source>
</evidence>
<gene>
    <name evidence="15" type="ORF">FDQ92_14035</name>
</gene>
<comment type="subcellular location">
    <subcellularLocation>
        <location evidence="2">Membrane</location>
    </subcellularLocation>
</comment>
<dbReference type="SMART" id="SM00387">
    <property type="entry name" value="HATPase_c"/>
    <property type="match status" value="1"/>
</dbReference>
<feature type="transmembrane region" description="Helical" evidence="10">
    <location>
        <begin position="50"/>
        <end position="71"/>
    </location>
</feature>
<evidence type="ECO:0000313" key="16">
    <source>
        <dbReference type="Proteomes" id="UP000298602"/>
    </source>
</evidence>
<organism evidence="15 16">
    <name type="scientific">Desulfoglaeba alkanexedens ALDC</name>
    <dbReference type="NCBI Taxonomy" id="980445"/>
    <lineage>
        <taxon>Bacteria</taxon>
        <taxon>Pseudomonadati</taxon>
        <taxon>Thermodesulfobacteriota</taxon>
        <taxon>Syntrophobacteria</taxon>
        <taxon>Syntrophobacterales</taxon>
        <taxon>Syntrophobacteraceae</taxon>
        <taxon>Desulfoglaeba</taxon>
    </lineage>
</organism>
<reference evidence="15 16" key="2">
    <citation type="submission" date="2019-05" db="EMBL/GenBank/DDBJ databases">
        <authorList>
            <person name="Suflita J.M."/>
            <person name="Marks C.R."/>
        </authorList>
    </citation>
    <scope>NUCLEOTIDE SEQUENCE [LARGE SCALE GENOMIC DNA]</scope>
    <source>
        <strain evidence="15 16">ALDC</strain>
    </source>
</reference>
<evidence type="ECO:0000256" key="3">
    <source>
        <dbReference type="ARBA" id="ARBA00012438"/>
    </source>
</evidence>
<feature type="domain" description="HAMP" evidence="14">
    <location>
        <begin position="327"/>
        <end position="379"/>
    </location>
</feature>
<dbReference type="SMART" id="SM00091">
    <property type="entry name" value="PAS"/>
    <property type="match status" value="1"/>
</dbReference>
<evidence type="ECO:0000259" key="14">
    <source>
        <dbReference type="PROSITE" id="PS50885"/>
    </source>
</evidence>
<dbReference type="SUPFAM" id="SSF55874">
    <property type="entry name" value="ATPase domain of HSP90 chaperone/DNA topoisomerase II/histidine kinase"/>
    <property type="match status" value="1"/>
</dbReference>
<dbReference type="GO" id="GO:0006355">
    <property type="term" value="P:regulation of DNA-templated transcription"/>
    <property type="evidence" value="ECO:0007669"/>
    <property type="project" value="InterPro"/>
</dbReference>
<dbReference type="PANTHER" id="PTHR43065:SF42">
    <property type="entry name" value="TWO-COMPONENT SENSOR PPRA"/>
    <property type="match status" value="1"/>
</dbReference>
<dbReference type="KEGG" id="dax:FDQ92_14035"/>
<keyword evidence="10" id="KW-0812">Transmembrane</keyword>
<dbReference type="InterPro" id="IPR036097">
    <property type="entry name" value="HisK_dim/P_sf"/>
</dbReference>
<feature type="domain" description="PAC" evidence="13">
    <location>
        <begin position="470"/>
        <end position="523"/>
    </location>
</feature>
<dbReference type="EC" id="2.7.13.3" evidence="3"/>
<dbReference type="InterPro" id="IPR035965">
    <property type="entry name" value="PAS-like_dom_sf"/>
</dbReference>
<dbReference type="InterPro" id="IPR013767">
    <property type="entry name" value="PAS_fold"/>
</dbReference>
<keyword evidence="10" id="KW-0472">Membrane</keyword>
<dbReference type="InterPro" id="IPR000014">
    <property type="entry name" value="PAS"/>
</dbReference>
<dbReference type="InterPro" id="IPR004358">
    <property type="entry name" value="Sig_transdc_His_kin-like_C"/>
</dbReference>
<evidence type="ECO:0000259" key="13">
    <source>
        <dbReference type="PROSITE" id="PS50113"/>
    </source>
</evidence>
<dbReference type="NCBIfam" id="TIGR00229">
    <property type="entry name" value="sensory_box"/>
    <property type="match status" value="1"/>
</dbReference>
<keyword evidence="9" id="KW-0902">Two-component regulatory system</keyword>
<dbReference type="AlphaFoldDB" id="A0A4P8L963"/>
<keyword evidence="8" id="KW-0067">ATP-binding</keyword>
<dbReference type="PROSITE" id="PS50885">
    <property type="entry name" value="HAMP"/>
    <property type="match status" value="1"/>
</dbReference>
<dbReference type="SUPFAM" id="SSF158472">
    <property type="entry name" value="HAMP domain-like"/>
    <property type="match status" value="1"/>
</dbReference>
<dbReference type="Proteomes" id="UP000298602">
    <property type="component" value="Chromosome"/>
</dbReference>
<dbReference type="OrthoDB" id="9781147at2"/>
<dbReference type="Gene3D" id="3.30.565.10">
    <property type="entry name" value="Histidine kinase-like ATPase, C-terminal domain"/>
    <property type="match status" value="1"/>
</dbReference>
<evidence type="ECO:0000256" key="8">
    <source>
        <dbReference type="ARBA" id="ARBA00022840"/>
    </source>
</evidence>
<evidence type="ECO:0000256" key="2">
    <source>
        <dbReference type="ARBA" id="ARBA00004370"/>
    </source>
</evidence>
<keyword evidence="5" id="KW-0808">Transferase</keyword>
<accession>A0A4P8L963</accession>
<dbReference type="CDD" id="cd00082">
    <property type="entry name" value="HisKA"/>
    <property type="match status" value="1"/>
</dbReference>
<keyword evidence="4" id="KW-0597">Phosphoprotein</keyword>
<keyword evidence="16" id="KW-1185">Reference proteome</keyword>
<keyword evidence="10" id="KW-1133">Transmembrane helix</keyword>
<dbReference type="Gene3D" id="6.10.340.10">
    <property type="match status" value="1"/>
</dbReference>
<evidence type="ECO:0000256" key="7">
    <source>
        <dbReference type="ARBA" id="ARBA00022777"/>
    </source>
</evidence>
<dbReference type="InterPro" id="IPR005467">
    <property type="entry name" value="His_kinase_dom"/>
</dbReference>
<dbReference type="PANTHER" id="PTHR43065">
    <property type="entry name" value="SENSOR HISTIDINE KINASE"/>
    <property type="match status" value="1"/>
</dbReference>
<dbReference type="CDD" id="cd00130">
    <property type="entry name" value="PAS"/>
    <property type="match status" value="1"/>
</dbReference>
<dbReference type="PROSITE" id="PS50113">
    <property type="entry name" value="PAC"/>
    <property type="match status" value="1"/>
</dbReference>
<dbReference type="Pfam" id="PF00672">
    <property type="entry name" value="HAMP"/>
    <property type="match status" value="1"/>
</dbReference>
<dbReference type="EMBL" id="CP040098">
    <property type="protein sequence ID" value="QCQ23192.1"/>
    <property type="molecule type" value="Genomic_DNA"/>
</dbReference>
<dbReference type="InterPro" id="IPR036890">
    <property type="entry name" value="HATPase_C_sf"/>
</dbReference>
<reference evidence="15 16" key="1">
    <citation type="submission" date="2019-05" db="EMBL/GenBank/DDBJ databases">
        <title>The Complete Genome Sequence of the n-alkane-degrading Desulfoglaeba alkanexedens ALDC reveals multiple alkylsuccinate synthase gene clusters.</title>
        <authorList>
            <person name="Callaghan A.V."/>
            <person name="Davidova I.A."/>
            <person name="Duncan K.E."/>
            <person name="Morris B."/>
            <person name="McInerney M.J."/>
        </authorList>
    </citation>
    <scope>NUCLEOTIDE SEQUENCE [LARGE SCALE GENOMIC DNA]</scope>
    <source>
        <strain evidence="15 16">ALDC</strain>
    </source>
</reference>
<evidence type="ECO:0000256" key="4">
    <source>
        <dbReference type="ARBA" id="ARBA00022553"/>
    </source>
</evidence>
<dbReference type="RefSeq" id="WP_137425472.1">
    <property type="nucleotide sequence ID" value="NZ_CP040098.1"/>
</dbReference>
<feature type="transmembrane region" description="Helical" evidence="10">
    <location>
        <begin position="92"/>
        <end position="113"/>
    </location>
</feature>
<feature type="transmembrane region" description="Helical" evidence="10">
    <location>
        <begin position="304"/>
        <end position="326"/>
    </location>
</feature>
<keyword evidence="6" id="KW-0547">Nucleotide-binding</keyword>
<dbReference type="PRINTS" id="PR00344">
    <property type="entry name" value="BCTRLSENSOR"/>
</dbReference>
<dbReference type="SUPFAM" id="SSF55785">
    <property type="entry name" value="PYP-like sensor domain (PAS domain)"/>
    <property type="match status" value="1"/>
</dbReference>
<dbReference type="InterPro" id="IPR003660">
    <property type="entry name" value="HAMP_dom"/>
</dbReference>
<protein>
    <recommendedName>
        <fullName evidence="3">histidine kinase</fullName>
        <ecNumber evidence="3">2.7.13.3</ecNumber>
    </recommendedName>
</protein>
<dbReference type="CDD" id="cd06225">
    <property type="entry name" value="HAMP"/>
    <property type="match status" value="1"/>
</dbReference>